<dbReference type="Gene3D" id="1.10.10.10">
    <property type="entry name" value="Winged helix-like DNA-binding domain superfamily/Winged helix DNA-binding domain"/>
    <property type="match status" value="1"/>
</dbReference>
<evidence type="ECO:0000313" key="3">
    <source>
        <dbReference type="Proteomes" id="UP000094378"/>
    </source>
</evidence>
<reference evidence="2 3" key="1">
    <citation type="submission" date="2016-08" db="EMBL/GenBank/DDBJ databases">
        <title>Complete genome sequence of Spiroplasma helicoides TABS-2 (DSM 22551).</title>
        <authorList>
            <person name="Shen W.-Y."/>
            <person name="Lo W.-S."/>
            <person name="Lai Y.-C."/>
            <person name="Kuo C.-H."/>
        </authorList>
    </citation>
    <scope>NUCLEOTIDE SEQUENCE [LARGE SCALE GENOMIC DNA]</scope>
    <source>
        <strain evidence="2 3">TABS-2</strain>
    </source>
</reference>
<sequence length="261" mass="30128">MRSFLSKLTTIDEKDLTTKEKKIVDYIKNHLKEIVETNMKIERMAQEAGTGYSAIYGLLKKLNIKGFRDFAISLANDAENQDINIAKNDENVVAGYINLIKQNYALTEKRSIFETLNIIKNAHGARIFFCYWENLLSGPAQELFNFFYKEGYNSVLLDSDQEILRDRINSSIENDVFVFYTRYGNSTRLNNFIESIGKFGRKIIYVSGKIASNDITQYLSAIHTLIVDNPDKTIYKGHISNSVPFNYFNDLLIYHYLNSQD</sequence>
<accession>A0A1B3SJF5</accession>
<dbReference type="PROSITE" id="PS51071">
    <property type="entry name" value="HTH_RPIR"/>
    <property type="match status" value="1"/>
</dbReference>
<protein>
    <submittedName>
        <fullName evidence="2">Transcriptional regulator</fullName>
    </submittedName>
</protein>
<dbReference type="InterPro" id="IPR036388">
    <property type="entry name" value="WH-like_DNA-bd_sf"/>
</dbReference>
<dbReference type="GO" id="GO:0097367">
    <property type="term" value="F:carbohydrate derivative binding"/>
    <property type="evidence" value="ECO:0007669"/>
    <property type="project" value="InterPro"/>
</dbReference>
<dbReference type="GO" id="GO:0003700">
    <property type="term" value="F:DNA-binding transcription factor activity"/>
    <property type="evidence" value="ECO:0007669"/>
    <property type="project" value="InterPro"/>
</dbReference>
<feature type="domain" description="HTH rpiR-type" evidence="1">
    <location>
        <begin position="3"/>
        <end position="81"/>
    </location>
</feature>
<dbReference type="GO" id="GO:0003677">
    <property type="term" value="F:DNA binding"/>
    <property type="evidence" value="ECO:0007669"/>
    <property type="project" value="InterPro"/>
</dbReference>
<dbReference type="STRING" id="216938.SHELI_v1c01000"/>
<dbReference type="InterPro" id="IPR009057">
    <property type="entry name" value="Homeodomain-like_sf"/>
</dbReference>
<evidence type="ECO:0000259" key="1">
    <source>
        <dbReference type="PROSITE" id="PS51071"/>
    </source>
</evidence>
<gene>
    <name evidence="2" type="ORF">SHELI_v1c01000</name>
</gene>
<dbReference type="Proteomes" id="UP000094378">
    <property type="component" value="Chromosome"/>
</dbReference>
<organism evidence="2 3">
    <name type="scientific">Spiroplasma helicoides</name>
    <dbReference type="NCBI Taxonomy" id="216938"/>
    <lineage>
        <taxon>Bacteria</taxon>
        <taxon>Bacillati</taxon>
        <taxon>Mycoplasmatota</taxon>
        <taxon>Mollicutes</taxon>
        <taxon>Entomoplasmatales</taxon>
        <taxon>Spiroplasmataceae</taxon>
        <taxon>Spiroplasma</taxon>
    </lineage>
</organism>
<dbReference type="KEGG" id="shj:SHELI_v1c01000"/>
<dbReference type="Gene3D" id="3.40.50.10490">
    <property type="entry name" value="Glucose-6-phosphate isomerase like protein, domain 1"/>
    <property type="match status" value="1"/>
</dbReference>
<dbReference type="AlphaFoldDB" id="A0A1B3SJF5"/>
<proteinExistence type="predicted"/>
<dbReference type="SUPFAM" id="SSF46689">
    <property type="entry name" value="Homeodomain-like"/>
    <property type="match status" value="1"/>
</dbReference>
<dbReference type="Pfam" id="PF01418">
    <property type="entry name" value="HTH_6"/>
    <property type="match status" value="1"/>
</dbReference>
<dbReference type="PATRIC" id="fig|216938.3.peg.100"/>
<dbReference type="PANTHER" id="PTHR30514:SF1">
    <property type="entry name" value="HTH-TYPE TRANSCRIPTIONAL REGULATOR HEXR-RELATED"/>
    <property type="match status" value="1"/>
</dbReference>
<evidence type="ECO:0000313" key="2">
    <source>
        <dbReference type="EMBL" id="AOG60055.1"/>
    </source>
</evidence>
<dbReference type="InterPro" id="IPR047640">
    <property type="entry name" value="RpiR-like"/>
</dbReference>
<dbReference type="OrthoDB" id="391939at2"/>
<dbReference type="EMBL" id="CP017015">
    <property type="protein sequence ID" value="AOG60055.1"/>
    <property type="molecule type" value="Genomic_DNA"/>
</dbReference>
<dbReference type="GO" id="GO:1901135">
    <property type="term" value="P:carbohydrate derivative metabolic process"/>
    <property type="evidence" value="ECO:0007669"/>
    <property type="project" value="InterPro"/>
</dbReference>
<dbReference type="InterPro" id="IPR000281">
    <property type="entry name" value="HTH_RpiR"/>
</dbReference>
<dbReference type="PANTHER" id="PTHR30514">
    <property type="entry name" value="GLUCOKINASE"/>
    <property type="match status" value="1"/>
</dbReference>
<keyword evidence="3" id="KW-1185">Reference proteome</keyword>
<dbReference type="RefSeq" id="WP_069115835.1">
    <property type="nucleotide sequence ID" value="NZ_CP017015.1"/>
</dbReference>
<name>A0A1B3SJF5_9MOLU</name>
<dbReference type="InterPro" id="IPR046348">
    <property type="entry name" value="SIS_dom_sf"/>
</dbReference>
<dbReference type="SUPFAM" id="SSF53697">
    <property type="entry name" value="SIS domain"/>
    <property type="match status" value="1"/>
</dbReference>